<dbReference type="GO" id="GO:0046540">
    <property type="term" value="C:U4/U6 x U5 tri-snRNP complex"/>
    <property type="evidence" value="ECO:0007669"/>
    <property type="project" value="InterPro"/>
</dbReference>
<dbReference type="PANTHER" id="PTHR12052">
    <property type="entry name" value="THIOREDOXIN-LIKE PROTEN 4A, 4B"/>
    <property type="match status" value="1"/>
</dbReference>
<name>A0A7J9I2L7_9ROSI</name>
<dbReference type="Proteomes" id="UP000593560">
    <property type="component" value="Unassembled WGS sequence"/>
</dbReference>
<dbReference type="InterPro" id="IPR036249">
    <property type="entry name" value="Thioredoxin-like_sf"/>
</dbReference>
<comment type="subcellular location">
    <subcellularLocation>
        <location evidence="1">Nucleus</location>
    </subcellularLocation>
</comment>
<dbReference type="PANTHER" id="PTHR12052:SF5">
    <property type="entry name" value="THIOREDOXIN-LIKE PROTEIN 4A"/>
    <property type="match status" value="1"/>
</dbReference>
<accession>A0A7J9I2L7</accession>
<proteinExistence type="inferred from homology"/>
<dbReference type="GO" id="GO:0005682">
    <property type="term" value="C:U5 snRNP"/>
    <property type="evidence" value="ECO:0007669"/>
    <property type="project" value="TreeGrafter"/>
</dbReference>
<keyword evidence="7" id="KW-1185">Reference proteome</keyword>
<reference evidence="6 7" key="1">
    <citation type="journal article" date="2019" name="Genome Biol. Evol.">
        <title>Insights into the evolution of the New World diploid cottons (Gossypium, subgenus Houzingenia) based on genome sequencing.</title>
        <authorList>
            <person name="Grover C.E."/>
            <person name="Arick M.A. 2nd"/>
            <person name="Thrash A."/>
            <person name="Conover J.L."/>
            <person name="Sanders W.S."/>
            <person name="Peterson D.G."/>
            <person name="Frelichowski J.E."/>
            <person name="Scheffler J.A."/>
            <person name="Scheffler B.E."/>
            <person name="Wendel J.F."/>
        </authorList>
    </citation>
    <scope>NUCLEOTIDE SEQUENCE [LARGE SCALE GENOMIC DNA]</scope>
    <source>
        <strain evidence="6">0</strain>
        <tissue evidence="6">Leaf</tissue>
    </source>
</reference>
<comment type="caution">
    <text evidence="6">The sequence shown here is derived from an EMBL/GenBank/DDBJ whole genome shotgun (WGS) entry which is preliminary data.</text>
</comment>
<evidence type="ECO:0000256" key="5">
    <source>
        <dbReference type="ARBA" id="ARBA00023242"/>
    </source>
</evidence>
<keyword evidence="5" id="KW-0539">Nucleus</keyword>
<protein>
    <submittedName>
        <fullName evidence="6">Uncharacterized protein</fullName>
    </submittedName>
</protein>
<keyword evidence="4" id="KW-0508">mRNA splicing</keyword>
<organism evidence="6 7">
    <name type="scientific">Gossypium harknessii</name>
    <dbReference type="NCBI Taxonomy" id="34285"/>
    <lineage>
        <taxon>Eukaryota</taxon>
        <taxon>Viridiplantae</taxon>
        <taxon>Streptophyta</taxon>
        <taxon>Embryophyta</taxon>
        <taxon>Tracheophyta</taxon>
        <taxon>Spermatophyta</taxon>
        <taxon>Magnoliopsida</taxon>
        <taxon>eudicotyledons</taxon>
        <taxon>Gunneridae</taxon>
        <taxon>Pentapetalae</taxon>
        <taxon>rosids</taxon>
        <taxon>malvids</taxon>
        <taxon>Malvales</taxon>
        <taxon>Malvaceae</taxon>
        <taxon>Malvoideae</taxon>
        <taxon>Gossypium</taxon>
    </lineage>
</organism>
<dbReference type="OrthoDB" id="147752at2759"/>
<dbReference type="Pfam" id="PF02966">
    <property type="entry name" value="DIM1"/>
    <property type="match status" value="1"/>
</dbReference>
<dbReference type="GO" id="GO:0005681">
    <property type="term" value="C:spliceosomal complex"/>
    <property type="evidence" value="ECO:0007669"/>
    <property type="project" value="TreeGrafter"/>
</dbReference>
<dbReference type="AlphaFoldDB" id="A0A7J9I2L7"/>
<dbReference type="GO" id="GO:0000398">
    <property type="term" value="P:mRNA splicing, via spliceosome"/>
    <property type="evidence" value="ECO:0007669"/>
    <property type="project" value="InterPro"/>
</dbReference>
<dbReference type="Gene3D" id="3.40.30.10">
    <property type="entry name" value="Glutaredoxin"/>
    <property type="match status" value="1"/>
</dbReference>
<evidence type="ECO:0000256" key="2">
    <source>
        <dbReference type="ARBA" id="ARBA00008241"/>
    </source>
</evidence>
<evidence type="ECO:0000313" key="6">
    <source>
        <dbReference type="EMBL" id="MBA0816073.1"/>
    </source>
</evidence>
<gene>
    <name evidence="6" type="ORF">Gohar_000773</name>
</gene>
<evidence type="ECO:0000256" key="1">
    <source>
        <dbReference type="ARBA" id="ARBA00004123"/>
    </source>
</evidence>
<dbReference type="SUPFAM" id="SSF52833">
    <property type="entry name" value="Thioredoxin-like"/>
    <property type="match status" value="1"/>
</dbReference>
<evidence type="ECO:0000256" key="3">
    <source>
        <dbReference type="ARBA" id="ARBA00022664"/>
    </source>
</evidence>
<dbReference type="EMBL" id="JABFAD010000013">
    <property type="protein sequence ID" value="MBA0816073.1"/>
    <property type="molecule type" value="Genomic_DNA"/>
</dbReference>
<dbReference type="InterPro" id="IPR004123">
    <property type="entry name" value="Dim1"/>
</dbReference>
<evidence type="ECO:0000256" key="4">
    <source>
        <dbReference type="ARBA" id="ARBA00023187"/>
    </source>
</evidence>
<keyword evidence="3" id="KW-0507">mRNA processing</keyword>
<sequence>MDKVLASVAKTIKNIVVIYLINITEVLDINMMYELYDPSIVILFFRNKHIMIDLDIDNNNKIN</sequence>
<evidence type="ECO:0000313" key="7">
    <source>
        <dbReference type="Proteomes" id="UP000593560"/>
    </source>
</evidence>
<comment type="similarity">
    <text evidence="2">Belongs to the DIM1 family.</text>
</comment>